<feature type="domain" description="Sulfatase-modifying factor enzyme-like" evidence="5">
    <location>
        <begin position="199"/>
        <end position="333"/>
    </location>
</feature>
<evidence type="ECO:0000313" key="7">
    <source>
        <dbReference type="EMBL" id="MCK8786313.1"/>
    </source>
</evidence>
<feature type="domain" description="Sulfatase-modifying factor enzyme-like" evidence="5">
    <location>
        <begin position="336"/>
        <end position="413"/>
    </location>
</feature>
<evidence type="ECO:0000256" key="1">
    <source>
        <dbReference type="ARBA" id="ARBA00023002"/>
    </source>
</evidence>
<feature type="compositionally biased region" description="Low complexity" evidence="4">
    <location>
        <begin position="23"/>
        <end position="34"/>
    </location>
</feature>
<comment type="caution">
    <text evidence="7">The sequence shown here is derived from an EMBL/GenBank/DDBJ whole genome shotgun (WGS) entry which is preliminary data.</text>
</comment>
<dbReference type="InterPro" id="IPR017806">
    <property type="entry name" value="EgtB"/>
</dbReference>
<dbReference type="InterPro" id="IPR005532">
    <property type="entry name" value="SUMF_dom"/>
</dbReference>
<evidence type="ECO:0000256" key="2">
    <source>
        <dbReference type="ARBA" id="ARBA00023004"/>
    </source>
</evidence>
<dbReference type="GO" id="GO:0052699">
    <property type="term" value="P:ergothioneine biosynthetic process"/>
    <property type="evidence" value="ECO:0007669"/>
    <property type="project" value="InterPro"/>
</dbReference>
<name>A0A9X2BV58_9PROT</name>
<gene>
    <name evidence="7" type="primary">egtB</name>
    <name evidence="7" type="ORF">M0638_18200</name>
</gene>
<dbReference type="PANTHER" id="PTHR23150:SF36">
    <property type="entry name" value="HERCYNINE OXYGENASE"/>
    <property type="match status" value="1"/>
</dbReference>
<dbReference type="EMBL" id="JALPRX010000080">
    <property type="protein sequence ID" value="MCK8786313.1"/>
    <property type="molecule type" value="Genomic_DNA"/>
</dbReference>
<dbReference type="InterPro" id="IPR024775">
    <property type="entry name" value="DinB-like"/>
</dbReference>
<dbReference type="Pfam" id="PF03781">
    <property type="entry name" value="FGE-sulfatase"/>
    <property type="match status" value="2"/>
</dbReference>
<sequence length="417" mass="46331">MNVIAPVDQRSRQAGKRQEDADAPSPAAGDSPGSRYRRVRARTEALAAPLSAEDQCIQSMPDASPAKWHRAHTTWFFETFLLVPSRPGYRRFDPAFAYLFNSYYEAAGPRHARQRRGMVTRPSAEEVAGYRAHVDAAMLPLAEAATGGVAALVELGLQHEEQHQELLLTDILHALSQNPVWPAYDPGWCEPAAAPGATGWLDGPGGLVEIGHGGDGFHFDNESPRHVTFLHPYRIADRLVRNADWLAFVEDGGYRRPTLWMSDGWALCQAEGWQAPLYWERRDGEWLEFTLAGLRALDPAAPARHLSWYEADAYARWAGRRLPTEAEWEAAAALPGFLEAEGHVWQWTGSAYRPYPGFRPWAGAVGEYNGKFMIGQMVLRGGSVATPPGHARASYRNFFDPGKRWQFAGLRLAEDAA</sequence>
<evidence type="ECO:0000259" key="5">
    <source>
        <dbReference type="Pfam" id="PF03781"/>
    </source>
</evidence>
<dbReference type="PANTHER" id="PTHR23150">
    <property type="entry name" value="SULFATASE MODIFYING FACTOR 1, 2"/>
    <property type="match status" value="1"/>
</dbReference>
<dbReference type="InterPro" id="IPR016187">
    <property type="entry name" value="CTDL_fold"/>
</dbReference>
<dbReference type="Gene3D" id="3.90.1580.10">
    <property type="entry name" value="paralog of FGE (formylglycine-generating enzyme)"/>
    <property type="match status" value="2"/>
</dbReference>
<comment type="pathway">
    <text evidence="3">Amino-acid biosynthesis; ergothioneine biosynthesis.</text>
</comment>
<feature type="region of interest" description="Disordered" evidence="4">
    <location>
        <begin position="1"/>
        <end position="38"/>
    </location>
</feature>
<dbReference type="InterPro" id="IPR051043">
    <property type="entry name" value="Sulfatase_Mod_Factor_Kinase"/>
</dbReference>
<dbReference type="InterPro" id="IPR042095">
    <property type="entry name" value="SUMF_sf"/>
</dbReference>
<keyword evidence="2" id="KW-0408">Iron</keyword>
<dbReference type="RefSeq" id="WP_248668430.1">
    <property type="nucleotide sequence ID" value="NZ_JALPRX010000080.1"/>
</dbReference>
<reference evidence="7" key="1">
    <citation type="submission" date="2022-04" db="EMBL/GenBank/DDBJ databases">
        <title>Roseomonas acroporae sp. nov., isolated from coral Acropora digitifera.</title>
        <authorList>
            <person name="Sun H."/>
        </authorList>
    </citation>
    <scope>NUCLEOTIDE SEQUENCE</scope>
    <source>
        <strain evidence="7">NAR14</strain>
    </source>
</reference>
<protein>
    <submittedName>
        <fullName evidence="7">Ergothioneine biosynthesis protein EgtB</fullName>
    </submittedName>
</protein>
<accession>A0A9X2BV58</accession>
<keyword evidence="1" id="KW-0560">Oxidoreductase</keyword>
<organism evidence="7 8">
    <name type="scientific">Roseomonas acroporae</name>
    <dbReference type="NCBI Taxonomy" id="2937791"/>
    <lineage>
        <taxon>Bacteria</taxon>
        <taxon>Pseudomonadati</taxon>
        <taxon>Pseudomonadota</taxon>
        <taxon>Alphaproteobacteria</taxon>
        <taxon>Acetobacterales</taxon>
        <taxon>Roseomonadaceae</taxon>
        <taxon>Roseomonas</taxon>
    </lineage>
</organism>
<keyword evidence="8" id="KW-1185">Reference proteome</keyword>
<evidence type="ECO:0000259" key="6">
    <source>
        <dbReference type="Pfam" id="PF12867"/>
    </source>
</evidence>
<dbReference type="Proteomes" id="UP001139516">
    <property type="component" value="Unassembled WGS sequence"/>
</dbReference>
<evidence type="ECO:0000256" key="3">
    <source>
        <dbReference type="ARBA" id="ARBA00037882"/>
    </source>
</evidence>
<dbReference type="AlphaFoldDB" id="A0A9X2BV58"/>
<feature type="domain" description="DinB-like" evidence="6">
    <location>
        <begin position="36"/>
        <end position="164"/>
    </location>
</feature>
<evidence type="ECO:0000313" key="8">
    <source>
        <dbReference type="Proteomes" id="UP001139516"/>
    </source>
</evidence>
<evidence type="ECO:0000256" key="4">
    <source>
        <dbReference type="SAM" id="MobiDB-lite"/>
    </source>
</evidence>
<dbReference type="NCBIfam" id="TIGR03440">
    <property type="entry name" value="egtB_TIGR03440"/>
    <property type="match status" value="1"/>
</dbReference>
<dbReference type="SUPFAM" id="SSF56436">
    <property type="entry name" value="C-type lectin-like"/>
    <property type="match status" value="1"/>
</dbReference>
<proteinExistence type="predicted"/>
<dbReference type="Pfam" id="PF12867">
    <property type="entry name" value="DinB_2"/>
    <property type="match status" value="1"/>
</dbReference>